<reference evidence="2" key="1">
    <citation type="submission" date="2022-07" db="EMBL/GenBank/DDBJ databases">
        <title>Fungi with potential for degradation of polypropylene.</title>
        <authorList>
            <person name="Gostincar C."/>
        </authorList>
    </citation>
    <scope>NUCLEOTIDE SEQUENCE</scope>
    <source>
        <strain evidence="2">EXF-13308</strain>
    </source>
</reference>
<evidence type="ECO:0000313" key="2">
    <source>
        <dbReference type="EMBL" id="KAJ9133976.1"/>
    </source>
</evidence>
<dbReference type="AlphaFoldDB" id="A0AA38VIL9"/>
<organism evidence="2 3">
    <name type="scientific">Pleurostoma richardsiae</name>
    <dbReference type="NCBI Taxonomy" id="41990"/>
    <lineage>
        <taxon>Eukaryota</taxon>
        <taxon>Fungi</taxon>
        <taxon>Dikarya</taxon>
        <taxon>Ascomycota</taxon>
        <taxon>Pezizomycotina</taxon>
        <taxon>Sordariomycetes</taxon>
        <taxon>Sordariomycetidae</taxon>
        <taxon>Calosphaeriales</taxon>
        <taxon>Pleurostomataceae</taxon>
        <taxon>Pleurostoma</taxon>
    </lineage>
</organism>
<gene>
    <name evidence="2" type="ORF">NKR23_g10373</name>
</gene>
<feature type="region of interest" description="Disordered" evidence="1">
    <location>
        <begin position="118"/>
        <end position="163"/>
    </location>
</feature>
<comment type="caution">
    <text evidence="2">The sequence shown here is derived from an EMBL/GenBank/DDBJ whole genome shotgun (WGS) entry which is preliminary data.</text>
</comment>
<dbReference type="CDD" id="cd18186">
    <property type="entry name" value="BTB_POZ_ZBTB_KLHL-like"/>
    <property type="match status" value="1"/>
</dbReference>
<evidence type="ECO:0008006" key="4">
    <source>
        <dbReference type="Google" id="ProtNLM"/>
    </source>
</evidence>
<dbReference type="EMBL" id="JANBVO010000046">
    <property type="protein sequence ID" value="KAJ9133976.1"/>
    <property type="molecule type" value="Genomic_DNA"/>
</dbReference>
<protein>
    <recommendedName>
        <fullName evidence="4">BTB domain-containing protein</fullName>
    </recommendedName>
</protein>
<evidence type="ECO:0000256" key="1">
    <source>
        <dbReference type="SAM" id="MobiDB-lite"/>
    </source>
</evidence>
<dbReference type="Proteomes" id="UP001174694">
    <property type="component" value="Unassembled WGS sequence"/>
</dbReference>
<accession>A0AA38VIL9</accession>
<keyword evidence="3" id="KW-1185">Reference proteome</keyword>
<dbReference type="InterPro" id="IPR011333">
    <property type="entry name" value="SKP1/BTB/POZ_sf"/>
</dbReference>
<proteinExistence type="predicted"/>
<dbReference type="PANTHER" id="PTHR47843:SF5">
    <property type="entry name" value="BTB_POZ DOMAIN PROTEIN"/>
    <property type="match status" value="1"/>
</dbReference>
<evidence type="ECO:0000313" key="3">
    <source>
        <dbReference type="Proteomes" id="UP001174694"/>
    </source>
</evidence>
<dbReference type="Gene3D" id="3.30.710.10">
    <property type="entry name" value="Potassium Channel Kv1.1, Chain A"/>
    <property type="match status" value="1"/>
</dbReference>
<dbReference type="PANTHER" id="PTHR47843">
    <property type="entry name" value="BTB DOMAIN-CONTAINING PROTEIN-RELATED"/>
    <property type="match status" value="1"/>
</dbReference>
<name>A0AA38VIL9_9PEZI</name>
<feature type="compositionally biased region" description="Acidic residues" evidence="1">
    <location>
        <begin position="129"/>
        <end position="154"/>
    </location>
</feature>
<dbReference type="SUPFAM" id="SSF54695">
    <property type="entry name" value="POZ domain"/>
    <property type="match status" value="1"/>
</dbReference>
<sequence>MDHLATSMIHAALWPLYASGKMSDLASPFFDKACNSGFKEGIENIIDLPEEDPDTVDRFFQFLYAGNYSDGEYFYLLPSVAATMTPGAVSESLQKVSKPDNGEAPVFKTLGVSATVSSVNIEKDHPQENSEEDDKDYTSDAVDEEDEDPLEYDSEASKCTDPDDLYDSDLLYDEELNKDKLPPYITEYSTEHPISTFTSLRVYLMADKYDVPALKLLAKDRFIRTIESTWLAYDDFPAVIDELFELTIPDDPLRNFVCELIVFVSSESSDNPFPN</sequence>